<keyword evidence="6 7" id="KW-0804">Transcription</keyword>
<protein>
    <recommendedName>
        <fullName evidence="1 7">Transcriptional regulator MraZ</fullName>
    </recommendedName>
</protein>
<dbReference type="InterPro" id="IPR035642">
    <property type="entry name" value="MraZ_N"/>
</dbReference>
<comment type="subunit">
    <text evidence="7">Forms oligomers.</text>
</comment>
<proteinExistence type="inferred from homology"/>
<keyword evidence="2 7" id="KW-0963">Cytoplasm</keyword>
<gene>
    <name evidence="7 9" type="primary">mraZ</name>
    <name evidence="9" type="ORF">COU89_02330</name>
</gene>
<dbReference type="GO" id="GO:0000976">
    <property type="term" value="F:transcription cis-regulatory region binding"/>
    <property type="evidence" value="ECO:0007669"/>
    <property type="project" value="TreeGrafter"/>
</dbReference>
<dbReference type="InterPro" id="IPR035644">
    <property type="entry name" value="MraZ_C"/>
</dbReference>
<dbReference type="SUPFAM" id="SSF89447">
    <property type="entry name" value="AbrB/MazE/MraZ-like"/>
    <property type="match status" value="1"/>
</dbReference>
<comment type="caution">
    <text evidence="9">The sequence shown here is derived from an EMBL/GenBank/DDBJ whole genome shotgun (WGS) entry which is preliminary data.</text>
</comment>
<evidence type="ECO:0000256" key="1">
    <source>
        <dbReference type="ARBA" id="ARBA00013860"/>
    </source>
</evidence>
<keyword evidence="3" id="KW-0677">Repeat</keyword>
<evidence type="ECO:0000256" key="7">
    <source>
        <dbReference type="HAMAP-Rule" id="MF_01008"/>
    </source>
</evidence>
<keyword evidence="5 7" id="KW-0238">DNA-binding</keyword>
<evidence type="ECO:0000256" key="2">
    <source>
        <dbReference type="ARBA" id="ARBA00022490"/>
    </source>
</evidence>
<evidence type="ECO:0000256" key="5">
    <source>
        <dbReference type="ARBA" id="ARBA00023125"/>
    </source>
</evidence>
<evidence type="ECO:0000313" key="10">
    <source>
        <dbReference type="Proteomes" id="UP000231569"/>
    </source>
</evidence>
<dbReference type="HAMAP" id="MF_01008">
    <property type="entry name" value="MraZ"/>
    <property type="match status" value="1"/>
</dbReference>
<keyword evidence="4 7" id="KW-0805">Transcription regulation</keyword>
<dbReference type="CDD" id="cd16321">
    <property type="entry name" value="MraZ_C"/>
    <property type="match status" value="1"/>
</dbReference>
<organism evidence="9 10">
    <name type="scientific">Candidatus Roizmanbacteria bacterium CG10_big_fil_rev_8_21_14_0_10_45_7</name>
    <dbReference type="NCBI Taxonomy" id="1974854"/>
    <lineage>
        <taxon>Bacteria</taxon>
        <taxon>Candidatus Roizmaniibacteriota</taxon>
    </lineage>
</organism>
<evidence type="ECO:0000259" key="8">
    <source>
        <dbReference type="PROSITE" id="PS51740"/>
    </source>
</evidence>
<dbReference type="GO" id="GO:2000143">
    <property type="term" value="P:negative regulation of DNA-templated transcription initiation"/>
    <property type="evidence" value="ECO:0007669"/>
    <property type="project" value="TreeGrafter"/>
</dbReference>
<reference evidence="10" key="1">
    <citation type="submission" date="2017-09" db="EMBL/GenBank/DDBJ databases">
        <title>Depth-based differentiation of microbial function through sediment-hosted aquifers and enrichment of novel symbionts in the deep terrestrial subsurface.</title>
        <authorList>
            <person name="Probst A.J."/>
            <person name="Ladd B."/>
            <person name="Jarett J.K."/>
            <person name="Geller-Mcgrath D.E."/>
            <person name="Sieber C.M.K."/>
            <person name="Emerson J.B."/>
            <person name="Anantharaman K."/>
            <person name="Thomas B.C."/>
            <person name="Malmstrom R."/>
            <person name="Stieglmeier M."/>
            <person name="Klingl A."/>
            <person name="Woyke T."/>
            <person name="Ryan C.M."/>
            <person name="Banfield J.F."/>
        </authorList>
    </citation>
    <scope>NUCLEOTIDE SEQUENCE [LARGE SCALE GENOMIC DNA]</scope>
</reference>
<evidence type="ECO:0000313" key="9">
    <source>
        <dbReference type="EMBL" id="PJE63617.1"/>
    </source>
</evidence>
<comment type="similarity">
    <text evidence="7">Belongs to the MraZ family.</text>
</comment>
<dbReference type="GO" id="GO:0009295">
    <property type="term" value="C:nucleoid"/>
    <property type="evidence" value="ECO:0007669"/>
    <property type="project" value="UniProtKB-SubCell"/>
</dbReference>
<dbReference type="Proteomes" id="UP000231569">
    <property type="component" value="Unassembled WGS sequence"/>
</dbReference>
<dbReference type="InterPro" id="IPR037914">
    <property type="entry name" value="SpoVT-AbrB_sf"/>
</dbReference>
<dbReference type="PROSITE" id="PS51740">
    <property type="entry name" value="SPOVT_ABRB"/>
    <property type="match status" value="1"/>
</dbReference>
<comment type="subcellular location">
    <subcellularLocation>
        <location evidence="7">Cytoplasm</location>
        <location evidence="7">Nucleoid</location>
    </subcellularLocation>
</comment>
<dbReference type="PANTHER" id="PTHR34701:SF1">
    <property type="entry name" value="TRANSCRIPTIONAL REGULATOR MRAZ"/>
    <property type="match status" value="1"/>
</dbReference>
<dbReference type="InterPro" id="IPR007159">
    <property type="entry name" value="SpoVT-AbrB_dom"/>
</dbReference>
<evidence type="ECO:0000256" key="4">
    <source>
        <dbReference type="ARBA" id="ARBA00023015"/>
    </source>
</evidence>
<dbReference type="CDD" id="cd16320">
    <property type="entry name" value="MraZ_N"/>
    <property type="match status" value="1"/>
</dbReference>
<dbReference type="Gene3D" id="3.40.1550.20">
    <property type="entry name" value="Transcriptional regulator MraZ domain"/>
    <property type="match status" value="1"/>
</dbReference>
<dbReference type="AlphaFoldDB" id="A0A2M8KUK9"/>
<accession>A0A2M8KUK9</accession>
<name>A0A2M8KUK9_9BACT</name>
<evidence type="ECO:0000256" key="3">
    <source>
        <dbReference type="ARBA" id="ARBA00022737"/>
    </source>
</evidence>
<dbReference type="PANTHER" id="PTHR34701">
    <property type="entry name" value="TRANSCRIPTIONAL REGULATOR MRAZ"/>
    <property type="match status" value="1"/>
</dbReference>
<evidence type="ECO:0000256" key="6">
    <source>
        <dbReference type="ARBA" id="ARBA00023163"/>
    </source>
</evidence>
<dbReference type="InterPro" id="IPR003444">
    <property type="entry name" value="MraZ"/>
</dbReference>
<feature type="domain" description="SpoVT-AbrB" evidence="8">
    <location>
        <begin position="78"/>
        <end position="121"/>
    </location>
</feature>
<dbReference type="InterPro" id="IPR038619">
    <property type="entry name" value="MraZ_sf"/>
</dbReference>
<dbReference type="Pfam" id="PF02381">
    <property type="entry name" value="MraZ"/>
    <property type="match status" value="2"/>
</dbReference>
<dbReference type="GO" id="GO:0005737">
    <property type="term" value="C:cytoplasm"/>
    <property type="evidence" value="ECO:0007669"/>
    <property type="project" value="UniProtKB-UniRule"/>
</dbReference>
<dbReference type="NCBIfam" id="TIGR00242">
    <property type="entry name" value="division/cell wall cluster transcriptional repressor MraZ"/>
    <property type="match status" value="1"/>
</dbReference>
<dbReference type="InterPro" id="IPR020603">
    <property type="entry name" value="MraZ_dom"/>
</dbReference>
<dbReference type="GO" id="GO:0003700">
    <property type="term" value="F:DNA-binding transcription factor activity"/>
    <property type="evidence" value="ECO:0007669"/>
    <property type="project" value="UniProtKB-UniRule"/>
</dbReference>
<sequence length="142" mass="15653">MVFSGEHGMAVTSGGRIALPKKIREGVKGSTCVITRGFDQCLAGYDKTDWEDRSREFLSQSLIETANMAVKRMMFSGAVQVELDEQGRFVIPKSLASYAQIGTKVVIAGVGDHFELWDAGKWDAYARHALEEVHSMSKQTHG</sequence>
<dbReference type="EMBL" id="PFEE01000051">
    <property type="protein sequence ID" value="PJE63617.1"/>
    <property type="molecule type" value="Genomic_DNA"/>
</dbReference>